<reference evidence="9 10" key="1">
    <citation type="submission" date="2020-02" db="EMBL/GenBank/DDBJ databases">
        <authorList>
            <person name="Zheng R.K."/>
            <person name="Sun C.M."/>
        </authorList>
    </citation>
    <scope>NUCLEOTIDE SEQUENCE [LARGE SCALE GENOMIC DNA]</scope>
    <source>
        <strain evidence="10">rifampicinis</strain>
    </source>
</reference>
<evidence type="ECO:0000259" key="8">
    <source>
        <dbReference type="PROSITE" id="PS50928"/>
    </source>
</evidence>
<proteinExistence type="inferred from homology"/>
<dbReference type="Proteomes" id="UP000594468">
    <property type="component" value="Chromosome"/>
</dbReference>
<dbReference type="InterPro" id="IPR035906">
    <property type="entry name" value="MetI-like_sf"/>
</dbReference>
<dbReference type="InterPro" id="IPR000515">
    <property type="entry name" value="MetI-like"/>
</dbReference>
<evidence type="ECO:0000256" key="3">
    <source>
        <dbReference type="ARBA" id="ARBA00022475"/>
    </source>
</evidence>
<evidence type="ECO:0000256" key="4">
    <source>
        <dbReference type="ARBA" id="ARBA00022692"/>
    </source>
</evidence>
<name>A0A7S8E6J5_9CHLR</name>
<dbReference type="PROSITE" id="PS50928">
    <property type="entry name" value="ABC_TM1"/>
    <property type="match status" value="1"/>
</dbReference>
<feature type="transmembrane region" description="Helical" evidence="7">
    <location>
        <begin position="261"/>
        <end position="286"/>
    </location>
</feature>
<evidence type="ECO:0000313" key="10">
    <source>
        <dbReference type="Proteomes" id="UP000594468"/>
    </source>
</evidence>
<feature type="transmembrane region" description="Helical" evidence="7">
    <location>
        <begin position="153"/>
        <end position="172"/>
    </location>
</feature>
<evidence type="ECO:0000256" key="5">
    <source>
        <dbReference type="ARBA" id="ARBA00022989"/>
    </source>
</evidence>
<dbReference type="SUPFAM" id="SSF161098">
    <property type="entry name" value="MetI-like"/>
    <property type="match status" value="1"/>
</dbReference>
<accession>A0A7S8E6J5</accession>
<keyword evidence="2 7" id="KW-0813">Transport</keyword>
<feature type="domain" description="ABC transmembrane type-1" evidence="8">
    <location>
        <begin position="149"/>
        <end position="341"/>
    </location>
</feature>
<evidence type="ECO:0000256" key="1">
    <source>
        <dbReference type="ARBA" id="ARBA00004651"/>
    </source>
</evidence>
<dbReference type="CDD" id="cd06261">
    <property type="entry name" value="TM_PBP2"/>
    <property type="match status" value="1"/>
</dbReference>
<dbReference type="GO" id="GO:0005886">
    <property type="term" value="C:plasma membrane"/>
    <property type="evidence" value="ECO:0007669"/>
    <property type="project" value="UniProtKB-SubCell"/>
</dbReference>
<gene>
    <name evidence="9" type="ORF">G4Y79_16490</name>
</gene>
<sequence>MTTKSKDLSYYQRAKRQREILVSGAVTLLGIILLSIYLMPLGYGVITSLKTKAQVSDPDAPILPSENVVFTYEGERYDVLNVPTDDGIQEWALVKKGRGSSTFLDINNPEAGPIEWEGNWRSLEPVRELDVQWSNYPDAWNTIRFPRLLWNTLVYAFVTMIGTLIASSMVAYGFARFRFPFKNILFVVLISTIILPPAVTLVPTYAFFVNVLHWGGTWLPLIVPQMFGNAYNVFLLRQYFMTIPKEMEEAARIDGAGPIRTFISVILPQAAPALTAVALFHFFFAWNDFFGPLIYLAGNRDANPITVGLTEFNGLYNSDTQLILAAAIISMVLPLTIFFIAQRVFIQGIVITGVDK</sequence>
<keyword evidence="10" id="KW-1185">Reference proteome</keyword>
<feature type="transmembrane region" description="Helical" evidence="7">
    <location>
        <begin position="322"/>
        <end position="341"/>
    </location>
</feature>
<dbReference type="Pfam" id="PF00528">
    <property type="entry name" value="BPD_transp_1"/>
    <property type="match status" value="1"/>
</dbReference>
<comment type="subcellular location">
    <subcellularLocation>
        <location evidence="1 7">Cell membrane</location>
        <topology evidence="1 7">Multi-pass membrane protein</topology>
    </subcellularLocation>
</comment>
<dbReference type="RefSeq" id="WP_195169367.1">
    <property type="nucleotide sequence ID" value="NZ_CP062983.1"/>
</dbReference>
<keyword evidence="6 7" id="KW-0472">Membrane</keyword>
<dbReference type="PANTHER" id="PTHR43744">
    <property type="entry name" value="ABC TRANSPORTER PERMEASE PROTEIN MG189-RELATED-RELATED"/>
    <property type="match status" value="1"/>
</dbReference>
<organism evidence="9 10">
    <name type="scientific">Phototrophicus methaneseepsis</name>
    <dbReference type="NCBI Taxonomy" id="2710758"/>
    <lineage>
        <taxon>Bacteria</taxon>
        <taxon>Bacillati</taxon>
        <taxon>Chloroflexota</taxon>
        <taxon>Candidatus Thermofontia</taxon>
        <taxon>Phototrophicales</taxon>
        <taxon>Phototrophicaceae</taxon>
        <taxon>Phototrophicus</taxon>
    </lineage>
</organism>
<protein>
    <submittedName>
        <fullName evidence="9">Carbohydrate ABC transporter permease</fullName>
    </submittedName>
</protein>
<dbReference type="PANTHER" id="PTHR43744:SF6">
    <property type="entry name" value="ABC TRANSPORTER PERMEASE PROTEIN YESQ-RELATED"/>
    <property type="match status" value="1"/>
</dbReference>
<feature type="transmembrane region" description="Helical" evidence="7">
    <location>
        <begin position="20"/>
        <end position="39"/>
    </location>
</feature>
<evidence type="ECO:0000256" key="7">
    <source>
        <dbReference type="RuleBase" id="RU363032"/>
    </source>
</evidence>
<keyword evidence="3" id="KW-1003">Cell membrane</keyword>
<dbReference type="AlphaFoldDB" id="A0A7S8E6J5"/>
<evidence type="ECO:0000256" key="2">
    <source>
        <dbReference type="ARBA" id="ARBA00022448"/>
    </source>
</evidence>
<dbReference type="EMBL" id="CP062983">
    <property type="protein sequence ID" value="QPC81294.1"/>
    <property type="molecule type" value="Genomic_DNA"/>
</dbReference>
<keyword evidence="5 7" id="KW-1133">Transmembrane helix</keyword>
<feature type="transmembrane region" description="Helical" evidence="7">
    <location>
        <begin position="218"/>
        <end position="240"/>
    </location>
</feature>
<dbReference type="GO" id="GO:0055085">
    <property type="term" value="P:transmembrane transport"/>
    <property type="evidence" value="ECO:0007669"/>
    <property type="project" value="InterPro"/>
</dbReference>
<keyword evidence="4 7" id="KW-0812">Transmembrane</keyword>
<evidence type="ECO:0000256" key="6">
    <source>
        <dbReference type="ARBA" id="ARBA00023136"/>
    </source>
</evidence>
<evidence type="ECO:0000313" key="9">
    <source>
        <dbReference type="EMBL" id="QPC81294.1"/>
    </source>
</evidence>
<dbReference type="KEGG" id="pmet:G4Y79_16490"/>
<feature type="transmembrane region" description="Helical" evidence="7">
    <location>
        <begin position="184"/>
        <end position="206"/>
    </location>
</feature>
<dbReference type="Gene3D" id="1.10.3720.10">
    <property type="entry name" value="MetI-like"/>
    <property type="match status" value="1"/>
</dbReference>
<comment type="similarity">
    <text evidence="7">Belongs to the binding-protein-dependent transport system permease family.</text>
</comment>